<reference evidence="2 3" key="1">
    <citation type="submission" date="2022-05" db="EMBL/GenBank/DDBJ databases">
        <authorList>
            <person name="Park J.-S."/>
        </authorList>
    </citation>
    <scope>NUCLEOTIDE SEQUENCE [LARGE SCALE GENOMIC DNA]</scope>
    <source>
        <strain evidence="2 3">2012CJ35-5</strain>
    </source>
</reference>
<dbReference type="InterPro" id="IPR013783">
    <property type="entry name" value="Ig-like_fold"/>
</dbReference>
<dbReference type="Proteomes" id="UP001203607">
    <property type="component" value="Unassembled WGS sequence"/>
</dbReference>
<evidence type="ECO:0000313" key="2">
    <source>
        <dbReference type="EMBL" id="MCL6275430.1"/>
    </source>
</evidence>
<comment type="caution">
    <text evidence="2">The sequence shown here is derived from an EMBL/GenBank/DDBJ whole genome shotgun (WGS) entry which is preliminary data.</text>
</comment>
<keyword evidence="3" id="KW-1185">Reference proteome</keyword>
<dbReference type="Gene3D" id="2.60.40.10">
    <property type="entry name" value="Immunoglobulins"/>
    <property type="match status" value="1"/>
</dbReference>
<gene>
    <name evidence="2" type="ORF">M3P19_15555</name>
</gene>
<dbReference type="SUPFAM" id="SSF49265">
    <property type="entry name" value="Fibronectin type III"/>
    <property type="match status" value="1"/>
</dbReference>
<dbReference type="Pfam" id="PF00041">
    <property type="entry name" value="fn3"/>
    <property type="match status" value="1"/>
</dbReference>
<dbReference type="InterPro" id="IPR003961">
    <property type="entry name" value="FN3_dom"/>
</dbReference>
<evidence type="ECO:0000259" key="1">
    <source>
        <dbReference type="PROSITE" id="PS50853"/>
    </source>
</evidence>
<protein>
    <submittedName>
        <fullName evidence="2">Fibronectin type III domain-containing protein</fullName>
    </submittedName>
</protein>
<accession>A0ABT0PVM1</accession>
<dbReference type="CDD" id="cd00063">
    <property type="entry name" value="FN3"/>
    <property type="match status" value="1"/>
</dbReference>
<sequence length="373" mass="39835">MKQIHAYIVLFLLAIGSSYGQLQNGVAKLINADTDAEILTITGNVTWDLNTAGGLNIKSEPSITVTRVRFILSNGHTRTEWTAPFAAYGDVNGDYGNVPGEMNYFGWHPVVGDLDVTIEYLNSSTVTATDTFTITFIDSSLIPTAPTVTSSAKSQTTVDLSWSGATDNVAVTGYKVFKDGVLDATLGNVSTYQVTSLSAGTSYDFTVTALDGDGNESPASSVLTVITDAASGGSSVWTESSATASYTGQVGVGVSSVPTGYKMAIDGKLITEEVRVELSGSWPDYVFQAGYKLLTLEEIKAYIEVHGHLPNIPSAVEVATNGLEVGEMNKLLLEKIEELTLHVIQLKAENTTLKNSFAKELEALKSQFELLKK</sequence>
<feature type="domain" description="Fibronectin type-III" evidence="1">
    <location>
        <begin position="142"/>
        <end position="230"/>
    </location>
</feature>
<dbReference type="EMBL" id="JAMFMA010000004">
    <property type="protein sequence ID" value="MCL6275430.1"/>
    <property type="molecule type" value="Genomic_DNA"/>
</dbReference>
<proteinExistence type="predicted"/>
<evidence type="ECO:0000313" key="3">
    <source>
        <dbReference type="Proteomes" id="UP001203607"/>
    </source>
</evidence>
<name>A0ABT0PVM1_9FLAO</name>
<organism evidence="2 3">
    <name type="scientific">Flagellimonas spongiicola</name>
    <dbReference type="NCBI Taxonomy" id="2942208"/>
    <lineage>
        <taxon>Bacteria</taxon>
        <taxon>Pseudomonadati</taxon>
        <taxon>Bacteroidota</taxon>
        <taxon>Flavobacteriia</taxon>
        <taxon>Flavobacteriales</taxon>
        <taxon>Flavobacteriaceae</taxon>
        <taxon>Flagellimonas</taxon>
    </lineage>
</organism>
<dbReference type="SMART" id="SM00060">
    <property type="entry name" value="FN3"/>
    <property type="match status" value="1"/>
</dbReference>
<dbReference type="InterPro" id="IPR036116">
    <property type="entry name" value="FN3_sf"/>
</dbReference>
<dbReference type="RefSeq" id="WP_249658614.1">
    <property type="nucleotide sequence ID" value="NZ_JAMFMA010000004.1"/>
</dbReference>
<dbReference type="PROSITE" id="PS50853">
    <property type="entry name" value="FN3"/>
    <property type="match status" value="1"/>
</dbReference>